<dbReference type="Proteomes" id="UP000059188">
    <property type="component" value="Unassembled WGS sequence"/>
</dbReference>
<protein>
    <submittedName>
        <fullName evidence="1">Uncharacterized protein</fullName>
    </submittedName>
</protein>
<dbReference type="EMBL" id="LN679130">
    <property type="protein sequence ID" value="CEL58487.1"/>
    <property type="molecule type" value="Genomic_DNA"/>
</dbReference>
<organism evidence="1 2">
    <name type="scientific">Thanatephorus cucumeris (strain AG1-IB / isolate 7/3/14)</name>
    <name type="common">Lettuce bottom rot fungus</name>
    <name type="synonym">Rhizoctonia solani</name>
    <dbReference type="NCBI Taxonomy" id="1108050"/>
    <lineage>
        <taxon>Eukaryota</taxon>
        <taxon>Fungi</taxon>
        <taxon>Dikarya</taxon>
        <taxon>Basidiomycota</taxon>
        <taxon>Agaricomycotina</taxon>
        <taxon>Agaricomycetes</taxon>
        <taxon>Cantharellales</taxon>
        <taxon>Ceratobasidiaceae</taxon>
        <taxon>Rhizoctonia</taxon>
        <taxon>Rhizoctonia solani AG-1</taxon>
    </lineage>
</organism>
<accession>A0A0B7FQR1</accession>
<reference evidence="1 2" key="1">
    <citation type="submission" date="2014-11" db="EMBL/GenBank/DDBJ databases">
        <authorList>
            <person name="Wibberg Daniel"/>
        </authorList>
    </citation>
    <scope>NUCLEOTIDE SEQUENCE [LARGE SCALE GENOMIC DNA]</scope>
    <source>
        <strain evidence="1">Rhizoctonia solani AG1-IB 7/3/14</strain>
    </source>
</reference>
<gene>
    <name evidence="1" type="ORF">RSOLAG1IB_08578</name>
</gene>
<name>A0A0B7FQR1_THACB</name>
<evidence type="ECO:0000313" key="1">
    <source>
        <dbReference type="EMBL" id="CEL58487.1"/>
    </source>
</evidence>
<evidence type="ECO:0000313" key="2">
    <source>
        <dbReference type="Proteomes" id="UP000059188"/>
    </source>
</evidence>
<dbReference type="AlphaFoldDB" id="A0A0B7FQR1"/>
<keyword evidence="2" id="KW-1185">Reference proteome</keyword>
<proteinExistence type="predicted"/>
<sequence length="103" mass="11340">MYMLPAYEDSLQDELLLLSPDKTRLTHIRYVATGLGSTLNVARGDKHPNTRPHSYRKVLPRVSATGGDTCFPISFLLINVLERAATSAYLAPDCCYPGVGMPE</sequence>